<evidence type="ECO:0000313" key="3">
    <source>
        <dbReference type="Proteomes" id="UP000006701"/>
    </source>
</evidence>
<reference evidence="2 3" key="1">
    <citation type="journal article" date="2008" name="PLoS Genet.">
        <title>Genomic islands in the pathogenic filamentous fungus Aspergillus fumigatus.</title>
        <authorList>
            <person name="Fedorova N.D."/>
            <person name="Khaldi N."/>
            <person name="Joardar V.S."/>
            <person name="Maiti R."/>
            <person name="Amedeo P."/>
            <person name="Anderson M.J."/>
            <person name="Crabtree J."/>
            <person name="Silva J.C."/>
            <person name="Badger J.H."/>
            <person name="Albarraq A."/>
            <person name="Angiuoli S."/>
            <person name="Bussey H."/>
            <person name="Bowyer P."/>
            <person name="Cotty P.J."/>
            <person name="Dyer P.S."/>
            <person name="Egan A."/>
            <person name="Galens K."/>
            <person name="Fraser-Liggett C.M."/>
            <person name="Haas B.J."/>
            <person name="Inman J.M."/>
            <person name="Kent R."/>
            <person name="Lemieux S."/>
            <person name="Malavazi I."/>
            <person name="Orvis J."/>
            <person name="Roemer T."/>
            <person name="Ronning C.M."/>
            <person name="Sundaram J.P."/>
            <person name="Sutton G."/>
            <person name="Turner G."/>
            <person name="Venter J.C."/>
            <person name="White O.R."/>
            <person name="Whitty B.R."/>
            <person name="Youngman P."/>
            <person name="Wolfe K.H."/>
            <person name="Goldman G.H."/>
            <person name="Wortman J.R."/>
            <person name="Jiang B."/>
            <person name="Denning D.W."/>
            <person name="Nierman W.C."/>
        </authorList>
    </citation>
    <scope>NUCLEOTIDE SEQUENCE [LARGE SCALE GENOMIC DNA]</scope>
    <source>
        <strain evidence="3">ATCC 1007 / CBS 513.65 / DSM 816 / NCTC 3887 / NRRL 1</strain>
    </source>
</reference>
<dbReference type="KEGG" id="act:ACLA_013980"/>
<dbReference type="Proteomes" id="UP000006701">
    <property type="component" value="Unassembled WGS sequence"/>
</dbReference>
<gene>
    <name evidence="2" type="ORF">ACLA_013980</name>
</gene>
<feature type="region of interest" description="Disordered" evidence="1">
    <location>
        <begin position="1"/>
        <end position="22"/>
    </location>
</feature>
<name>A1CB43_ASPCL</name>
<proteinExistence type="predicted"/>
<evidence type="ECO:0000256" key="1">
    <source>
        <dbReference type="SAM" id="MobiDB-lite"/>
    </source>
</evidence>
<dbReference type="EMBL" id="DS027049">
    <property type="protein sequence ID" value="EAW12961.1"/>
    <property type="molecule type" value="Genomic_DNA"/>
</dbReference>
<dbReference type="HOGENOM" id="CLU_1001059_0_0_1"/>
<dbReference type="RefSeq" id="XP_001274387.1">
    <property type="nucleotide sequence ID" value="XM_001274386.1"/>
</dbReference>
<evidence type="ECO:0000313" key="2">
    <source>
        <dbReference type="EMBL" id="EAW12961.1"/>
    </source>
</evidence>
<dbReference type="AlphaFoldDB" id="A1CB43"/>
<dbReference type="VEuPathDB" id="FungiDB:ACLA_013980"/>
<organism evidence="2 3">
    <name type="scientific">Aspergillus clavatus (strain ATCC 1007 / CBS 513.65 / DSM 816 / NCTC 3887 / NRRL 1 / QM 1276 / 107)</name>
    <dbReference type="NCBI Taxonomy" id="344612"/>
    <lineage>
        <taxon>Eukaryota</taxon>
        <taxon>Fungi</taxon>
        <taxon>Dikarya</taxon>
        <taxon>Ascomycota</taxon>
        <taxon>Pezizomycotina</taxon>
        <taxon>Eurotiomycetes</taxon>
        <taxon>Eurotiomycetidae</taxon>
        <taxon>Eurotiales</taxon>
        <taxon>Aspergillaceae</taxon>
        <taxon>Aspergillus</taxon>
        <taxon>Aspergillus subgen. Fumigati</taxon>
    </lineage>
</organism>
<protein>
    <submittedName>
        <fullName evidence="2">Uncharacterized protein</fullName>
    </submittedName>
</protein>
<dbReference type="GeneID" id="4706143"/>
<accession>A1CB43</accession>
<keyword evidence="3" id="KW-1185">Reference proteome</keyword>
<sequence length="278" mass="31321">MTALNRHSLFNPDKYKNPDNWEDDPFDIRSPFQPCSESRVLADAHYFPRDNSGRPSIRNVKDIPAPEYANPSPQLTLKSLEGWHQVCKQSIELVRDNAAVISQWRTDALGSQIDVLKLARQAIKSYFNDDTMNSTDLRQKTAPSKPWQQEILATIEGAFSQNLPTSPEVLYTLYQFAEMNRNIISQHIINKPQKNLLIGRPASSWKFENLVDLCCIPLFNVGMEGIIPGKPTGTGNPTGFEAVSKKVNTAINNCYSMGFTLRSISDRIQCGLLMTMQL</sequence>